<dbReference type="GO" id="GO:0035251">
    <property type="term" value="F:UDP-glucosyltransferase activity"/>
    <property type="evidence" value="ECO:0007669"/>
    <property type="project" value="InterPro"/>
</dbReference>
<dbReference type="SUPFAM" id="SSF53756">
    <property type="entry name" value="UDP-Glycosyltransferase/glycogen phosphorylase"/>
    <property type="match status" value="1"/>
</dbReference>
<gene>
    <name evidence="6" type="ORF">CDL12_17021</name>
</gene>
<accession>A0A2G9GYQ4</accession>
<dbReference type="InterPro" id="IPR050481">
    <property type="entry name" value="UDP-glycosyltransf_plant"/>
</dbReference>
<keyword evidence="2 4" id="KW-0328">Glycosyltransferase</keyword>
<dbReference type="Pfam" id="PF00201">
    <property type="entry name" value="UDPGT"/>
    <property type="match status" value="1"/>
</dbReference>
<evidence type="ECO:0000256" key="2">
    <source>
        <dbReference type="ARBA" id="ARBA00022676"/>
    </source>
</evidence>
<dbReference type="PROSITE" id="PS00375">
    <property type="entry name" value="UDPGT"/>
    <property type="match status" value="1"/>
</dbReference>
<proteinExistence type="inferred from homology"/>
<evidence type="ECO:0000256" key="5">
    <source>
        <dbReference type="RuleBase" id="RU362057"/>
    </source>
</evidence>
<dbReference type="OrthoDB" id="5835829at2759"/>
<organism evidence="6 7">
    <name type="scientific">Handroanthus impetiginosus</name>
    <dbReference type="NCBI Taxonomy" id="429701"/>
    <lineage>
        <taxon>Eukaryota</taxon>
        <taxon>Viridiplantae</taxon>
        <taxon>Streptophyta</taxon>
        <taxon>Embryophyta</taxon>
        <taxon>Tracheophyta</taxon>
        <taxon>Spermatophyta</taxon>
        <taxon>Magnoliopsida</taxon>
        <taxon>eudicotyledons</taxon>
        <taxon>Gunneridae</taxon>
        <taxon>Pentapetalae</taxon>
        <taxon>asterids</taxon>
        <taxon>lamiids</taxon>
        <taxon>Lamiales</taxon>
        <taxon>Bignoniaceae</taxon>
        <taxon>Crescentiina</taxon>
        <taxon>Tabebuia alliance</taxon>
        <taxon>Handroanthus</taxon>
    </lineage>
</organism>
<dbReference type="EMBL" id="NKXS01003237">
    <property type="protein sequence ID" value="PIN10382.1"/>
    <property type="molecule type" value="Genomic_DNA"/>
</dbReference>
<dbReference type="FunFam" id="3.40.50.2000:FF:000020">
    <property type="entry name" value="Glycosyltransferase"/>
    <property type="match status" value="1"/>
</dbReference>
<reference evidence="7" key="1">
    <citation type="journal article" date="2018" name="Gigascience">
        <title>Genome assembly of the Pink Ipe (Handroanthus impetiginosus, Bignoniaceae), a highly valued, ecologically keystone Neotropical timber forest tree.</title>
        <authorList>
            <person name="Silva-Junior O.B."/>
            <person name="Grattapaglia D."/>
            <person name="Novaes E."/>
            <person name="Collevatti R.G."/>
        </authorList>
    </citation>
    <scope>NUCLEOTIDE SEQUENCE [LARGE SCALE GENOMIC DNA]</scope>
    <source>
        <strain evidence="7">cv. UFG-1</strain>
    </source>
</reference>
<comment type="similarity">
    <text evidence="1 4">Belongs to the UDP-glycosyltransferase family.</text>
</comment>
<evidence type="ECO:0000313" key="6">
    <source>
        <dbReference type="EMBL" id="PIN10382.1"/>
    </source>
</evidence>
<sequence>MADAIVLYAAPDHINPMLVLATFISKHYPSTSVIFISNGAVSPPPTVTYCPLPTPTLPLNFSSNYAEILFEIPRLNNPILLQTLQEISQKSKIKALIIDFFCNAAFEVSSSLNIPTFLCNTAGAVSLCTLLYWPTIHETIPQNIRELKDFIEIPGCPPISSLDIPSNMLFRKSNIYKHFLDAAINMRKSAGLIVNTFYALEVRALEALANGLCVPDGPTPPVYSLGPFIDSGAAASQHECLRWLDLQPSKSVVFLCFGRRGVFSIEQIKEMALGLENSGHRFLWVVRCSAAAAEELDLEAVLPEGFLERTKERGLVLKSWAPQMEVLSHGAVGGFVTHCGQSSILEAVSFGVPMITWPLYAEQTINRGAMVEDMKVALPLEMAADGFVTAEELEMRVRELMESKRGREIWRRVTEMKHSMIAALEMGGSSVVALEKMMKMVTRS</sequence>
<evidence type="ECO:0000256" key="4">
    <source>
        <dbReference type="RuleBase" id="RU003718"/>
    </source>
</evidence>
<dbReference type="EC" id="2.4.1.-" evidence="5"/>
<name>A0A2G9GYQ4_9LAMI</name>
<dbReference type="PANTHER" id="PTHR48048">
    <property type="entry name" value="GLYCOSYLTRANSFERASE"/>
    <property type="match status" value="1"/>
</dbReference>
<dbReference type="Proteomes" id="UP000231279">
    <property type="component" value="Unassembled WGS sequence"/>
</dbReference>
<evidence type="ECO:0000256" key="1">
    <source>
        <dbReference type="ARBA" id="ARBA00009995"/>
    </source>
</evidence>
<dbReference type="Gene3D" id="3.40.50.2000">
    <property type="entry name" value="Glycogen Phosphorylase B"/>
    <property type="match status" value="2"/>
</dbReference>
<evidence type="ECO:0000256" key="3">
    <source>
        <dbReference type="ARBA" id="ARBA00022679"/>
    </source>
</evidence>
<dbReference type="AlphaFoldDB" id="A0A2G9GYQ4"/>
<keyword evidence="3 4" id="KW-0808">Transferase</keyword>
<comment type="caution">
    <text evidence="6">The sequence shown here is derived from an EMBL/GenBank/DDBJ whole genome shotgun (WGS) entry which is preliminary data.</text>
</comment>
<dbReference type="InterPro" id="IPR035595">
    <property type="entry name" value="UDP_glycos_trans_CS"/>
</dbReference>
<dbReference type="PANTHER" id="PTHR48048:SF70">
    <property type="entry name" value="ISOFLAVONE 7-O-GLUCOSYLTRANSFERASE"/>
    <property type="match status" value="1"/>
</dbReference>
<dbReference type="InterPro" id="IPR002213">
    <property type="entry name" value="UDP_glucos_trans"/>
</dbReference>
<evidence type="ECO:0000313" key="7">
    <source>
        <dbReference type="Proteomes" id="UP000231279"/>
    </source>
</evidence>
<keyword evidence="7" id="KW-1185">Reference proteome</keyword>
<dbReference type="CDD" id="cd03784">
    <property type="entry name" value="GT1_Gtf-like"/>
    <property type="match status" value="1"/>
</dbReference>
<protein>
    <recommendedName>
        <fullName evidence="5">Glycosyltransferase</fullName>
        <ecNumber evidence="5">2.4.1.-</ecNumber>
    </recommendedName>
</protein>